<reference evidence="2 3" key="1">
    <citation type="submission" date="2015-07" db="EMBL/GenBank/DDBJ databases">
        <title>Comparative genomics of the Sigatoka disease complex on banana suggests a link between parallel evolutionary changes in Pseudocercospora fijiensis and Pseudocercospora eumusae and increased virulence on the banana host.</title>
        <authorList>
            <person name="Chang T.-C."/>
            <person name="Salvucci A."/>
            <person name="Crous P.W."/>
            <person name="Stergiopoulos I."/>
        </authorList>
    </citation>
    <scope>NUCLEOTIDE SEQUENCE [LARGE SCALE GENOMIC DNA]</scope>
    <source>
        <strain evidence="2 3">CBS 116634</strain>
    </source>
</reference>
<dbReference type="EMBL" id="LFZO01001678">
    <property type="protein sequence ID" value="KXS93329.1"/>
    <property type="molecule type" value="Genomic_DNA"/>
</dbReference>
<dbReference type="Proteomes" id="UP000073492">
    <property type="component" value="Unassembled WGS sequence"/>
</dbReference>
<organism evidence="2 3">
    <name type="scientific">Pseudocercospora musae</name>
    <dbReference type="NCBI Taxonomy" id="113226"/>
    <lineage>
        <taxon>Eukaryota</taxon>
        <taxon>Fungi</taxon>
        <taxon>Dikarya</taxon>
        <taxon>Ascomycota</taxon>
        <taxon>Pezizomycotina</taxon>
        <taxon>Dothideomycetes</taxon>
        <taxon>Dothideomycetidae</taxon>
        <taxon>Mycosphaerellales</taxon>
        <taxon>Mycosphaerellaceae</taxon>
        <taxon>Pseudocercospora</taxon>
    </lineage>
</organism>
<evidence type="ECO:0000313" key="2">
    <source>
        <dbReference type="EMBL" id="KXS93329.1"/>
    </source>
</evidence>
<feature type="region of interest" description="Disordered" evidence="1">
    <location>
        <begin position="634"/>
        <end position="732"/>
    </location>
</feature>
<feature type="compositionally biased region" description="Polar residues" evidence="1">
    <location>
        <begin position="683"/>
        <end position="692"/>
    </location>
</feature>
<gene>
    <name evidence="2" type="ORF">AC579_1681</name>
</gene>
<feature type="region of interest" description="Disordered" evidence="1">
    <location>
        <begin position="811"/>
        <end position="838"/>
    </location>
</feature>
<feature type="compositionally biased region" description="Pro residues" evidence="1">
    <location>
        <begin position="656"/>
        <end position="676"/>
    </location>
</feature>
<evidence type="ECO:0000313" key="3">
    <source>
        <dbReference type="Proteomes" id="UP000073492"/>
    </source>
</evidence>
<feature type="compositionally biased region" description="Polar residues" evidence="1">
    <location>
        <begin position="634"/>
        <end position="655"/>
    </location>
</feature>
<feature type="compositionally biased region" description="Low complexity" evidence="1">
    <location>
        <begin position="50"/>
        <end position="60"/>
    </location>
</feature>
<evidence type="ECO:0000256" key="1">
    <source>
        <dbReference type="SAM" id="MobiDB-lite"/>
    </source>
</evidence>
<feature type="compositionally biased region" description="Polar residues" evidence="1">
    <location>
        <begin position="392"/>
        <end position="404"/>
    </location>
</feature>
<feature type="compositionally biased region" description="Basic and acidic residues" evidence="1">
    <location>
        <begin position="357"/>
        <end position="366"/>
    </location>
</feature>
<name>A0A139GT30_9PEZI</name>
<feature type="region of interest" description="Disordered" evidence="1">
    <location>
        <begin position="1"/>
        <end position="68"/>
    </location>
</feature>
<comment type="caution">
    <text evidence="2">The sequence shown here is derived from an EMBL/GenBank/DDBJ whole genome shotgun (WGS) entry which is preliminary data.</text>
</comment>
<dbReference type="OrthoDB" id="10600456at2759"/>
<keyword evidence="3" id="KW-1185">Reference proteome</keyword>
<feature type="region of interest" description="Disordered" evidence="1">
    <location>
        <begin position="357"/>
        <end position="454"/>
    </location>
</feature>
<dbReference type="AlphaFoldDB" id="A0A139GT30"/>
<sequence length="838" mass="93027">MSSPTEFSSPHRASHHSPSTSFDSGEGIGDGDGDRVKPQHHPTQPPLSPPTSISASHSSACDNIDDSHTDTFEIPRAAREVLGFLQQESQGRSESAHQEERSFDLTPSEFHTLSALLGLWDGERGNKSKKPTADDAQYNRTEYTALRSWAIDHLGWQYDAKRLKFTVRMPCAIHDTFANELGEVILRHLRVATKDVGLHVCRKARRLRPQPGDEDDDQDNQKYTTDRREPDFLISCVEEARPLLVVEIGYATPAHDTKCREYITDYTANAVLRANITYLTPRQRAARYPQDVTFDFWYDGPLEDGSYYVHRPMRQIRLSQIEALHIPTSWIHQDFAGCPDVSIPAEELKQALEFARRVQREEDGHSEPTQGPVQGRKRARQNFSDEGVVEGESQNTQESTSFSEPDNPHDADYKSGVSLFEAREIPVDSAGSPGRQVARSPGRQAATPIADDSCPTPWVEDLRSLHEHLSRSGISGRFAGRRSSMAESEPVFTRMATERIDGVTHTYCHTVLQRPVQHGEFKVVHKETMRHEIEEPGSLVDGESRHVQETAQQLAVRHEGMLVHLEWHTCYTQNSNFSSLLMNHGGTPTTHIPAMNDAPLATVQQVQAQVHRPVVGDGGGRGSSSALVRVYSATATDVPNRNPNPTPQNYNSSFTGPPPAPAPAPAPPPAPAPAPASAPAQPTVTLPAQSTNHRPDHCRPGPSRTHARDGYDSDDTAMTMGGADDVDPTPEGLQKLKHQYNEYKRRLHEANNLDGVCLSFPLDAIVSRGWSRFFHVHPSTTICRIEAGDRDACNGGDLGAEVVRMRMTPFIDHKSSPTMKEDSDLKQQAEEKSKEHLY</sequence>
<proteinExistence type="predicted"/>
<protein>
    <submittedName>
        <fullName evidence="2">Uncharacterized protein</fullName>
    </submittedName>
</protein>
<accession>A0A139GT30</accession>
<feature type="compositionally biased region" description="Low complexity" evidence="1">
    <location>
        <begin position="8"/>
        <end position="25"/>
    </location>
</feature>